<evidence type="ECO:0000256" key="2">
    <source>
        <dbReference type="ARBA" id="ARBA00004236"/>
    </source>
</evidence>
<dbReference type="PANTHER" id="PTHR38766">
    <property type="entry name" value="FLAGELLAR PROTEIN FLIO"/>
    <property type="match status" value="1"/>
</dbReference>
<keyword evidence="7" id="KW-0975">Bacterial flagellum</keyword>
<dbReference type="Proteomes" id="UP001041814">
    <property type="component" value="Unassembled WGS sequence"/>
</dbReference>
<dbReference type="InterPro" id="IPR022781">
    <property type="entry name" value="Flagellar_biosynth_FliO"/>
</dbReference>
<protein>
    <submittedName>
        <fullName evidence="10">Flagellar biogenesis protein</fullName>
    </submittedName>
</protein>
<comment type="similarity">
    <text evidence="8">Belongs to the FliO/MopB family.</text>
</comment>
<keyword evidence="10" id="KW-0282">Flagellum</keyword>
<keyword evidence="11" id="KW-1185">Reference proteome</keyword>
<dbReference type="InterPro" id="IPR052205">
    <property type="entry name" value="FliO/MopB"/>
</dbReference>
<evidence type="ECO:0000313" key="11">
    <source>
        <dbReference type="Proteomes" id="UP001041814"/>
    </source>
</evidence>
<feature type="transmembrane region" description="Helical" evidence="9">
    <location>
        <begin position="6"/>
        <end position="27"/>
    </location>
</feature>
<evidence type="ECO:0000256" key="8">
    <source>
        <dbReference type="ARBA" id="ARBA00037937"/>
    </source>
</evidence>
<keyword evidence="10" id="KW-0969">Cilium</keyword>
<evidence type="ECO:0000256" key="6">
    <source>
        <dbReference type="ARBA" id="ARBA00023136"/>
    </source>
</evidence>
<comment type="caution">
    <text evidence="10">The sequence shown here is derived from an EMBL/GenBank/DDBJ whole genome shotgun (WGS) entry which is preliminary data.</text>
</comment>
<sequence>MDLSAGFGALLSFAAVIAMIPLALWLLRRTPMGRNASSAGMRTVAALPLSNTQRIVTVEVGTGDERRWLVLGVTPGSISTLHTMAPQEDAPLPAAGNATPFAQVLGRLQGRGSRDAH</sequence>
<evidence type="ECO:0000256" key="9">
    <source>
        <dbReference type="SAM" id="Phobius"/>
    </source>
</evidence>
<keyword evidence="6 9" id="KW-0472">Membrane</keyword>
<keyword evidence="3" id="KW-1003">Cell membrane</keyword>
<dbReference type="Pfam" id="PF04347">
    <property type="entry name" value="FliO"/>
    <property type="match status" value="1"/>
</dbReference>
<keyword evidence="5 9" id="KW-1133">Transmembrane helix</keyword>
<proteinExistence type="inferred from homology"/>
<comment type="subcellular location">
    <subcellularLocation>
        <location evidence="1">Bacterial flagellum basal body</location>
    </subcellularLocation>
    <subcellularLocation>
        <location evidence="2">Cell membrane</location>
    </subcellularLocation>
</comment>
<evidence type="ECO:0000256" key="4">
    <source>
        <dbReference type="ARBA" id="ARBA00022692"/>
    </source>
</evidence>
<dbReference type="RefSeq" id="WP_200229319.1">
    <property type="nucleotide sequence ID" value="NZ_NRRT01000031.1"/>
</dbReference>
<reference evidence="10" key="2">
    <citation type="journal article" date="2020" name="Microorganisms">
        <title>Osmotic Adaptation and Compatible Solute Biosynthesis of Phototrophic Bacteria as Revealed from Genome Analyses.</title>
        <authorList>
            <person name="Imhoff J.F."/>
            <person name="Rahn T."/>
            <person name="Kunzel S."/>
            <person name="Keller A."/>
            <person name="Neulinger S.C."/>
        </authorList>
    </citation>
    <scope>NUCLEOTIDE SEQUENCE</scope>
    <source>
        <strain evidence="10">IM 151</strain>
    </source>
</reference>
<gene>
    <name evidence="10" type="ORF">CKO43_15740</name>
</gene>
<keyword evidence="4 9" id="KW-0812">Transmembrane</keyword>
<dbReference type="PANTHER" id="PTHR38766:SF1">
    <property type="entry name" value="FLAGELLAR PROTEIN FLIO"/>
    <property type="match status" value="1"/>
</dbReference>
<keyword evidence="10" id="KW-0966">Cell projection</keyword>
<accession>A0ABS1DYK9</accession>
<evidence type="ECO:0000256" key="1">
    <source>
        <dbReference type="ARBA" id="ARBA00004117"/>
    </source>
</evidence>
<name>A0ABS1DYK9_RUBGE</name>
<evidence type="ECO:0000256" key="5">
    <source>
        <dbReference type="ARBA" id="ARBA00022989"/>
    </source>
</evidence>
<evidence type="ECO:0000256" key="3">
    <source>
        <dbReference type="ARBA" id="ARBA00022475"/>
    </source>
</evidence>
<evidence type="ECO:0000256" key="7">
    <source>
        <dbReference type="ARBA" id="ARBA00023143"/>
    </source>
</evidence>
<dbReference type="EMBL" id="NRRU01000059">
    <property type="protein sequence ID" value="MBK1714226.1"/>
    <property type="molecule type" value="Genomic_DNA"/>
</dbReference>
<organism evidence="10 11">
    <name type="scientific">Rubrivivax gelatinosus</name>
    <name type="common">Rhodocyclus gelatinosus</name>
    <name type="synonym">Rhodopseudomonas gelatinosa</name>
    <dbReference type="NCBI Taxonomy" id="28068"/>
    <lineage>
        <taxon>Bacteria</taxon>
        <taxon>Pseudomonadati</taxon>
        <taxon>Pseudomonadota</taxon>
        <taxon>Betaproteobacteria</taxon>
        <taxon>Burkholderiales</taxon>
        <taxon>Sphaerotilaceae</taxon>
        <taxon>Rubrivivax</taxon>
    </lineage>
</organism>
<reference evidence="10" key="1">
    <citation type="submission" date="2017-08" db="EMBL/GenBank/DDBJ databases">
        <authorList>
            <person name="Imhoff J.F."/>
            <person name="Rahn T."/>
            <person name="Kuenzel S."/>
            <person name="Neulinger S.C."/>
        </authorList>
    </citation>
    <scope>NUCLEOTIDE SEQUENCE</scope>
    <source>
        <strain evidence="10">IM 151</strain>
    </source>
</reference>
<evidence type="ECO:0000313" key="10">
    <source>
        <dbReference type="EMBL" id="MBK1714226.1"/>
    </source>
</evidence>